<organism evidence="2 3">
    <name type="scientific">Pisolithus tinctorius Marx 270</name>
    <dbReference type="NCBI Taxonomy" id="870435"/>
    <lineage>
        <taxon>Eukaryota</taxon>
        <taxon>Fungi</taxon>
        <taxon>Dikarya</taxon>
        <taxon>Basidiomycota</taxon>
        <taxon>Agaricomycotina</taxon>
        <taxon>Agaricomycetes</taxon>
        <taxon>Agaricomycetidae</taxon>
        <taxon>Boletales</taxon>
        <taxon>Sclerodermatineae</taxon>
        <taxon>Pisolithaceae</taxon>
        <taxon>Pisolithus</taxon>
    </lineage>
</organism>
<dbReference type="InParanoid" id="A0A0C3JBI3"/>
<evidence type="ECO:0000256" key="1">
    <source>
        <dbReference type="SAM" id="MobiDB-lite"/>
    </source>
</evidence>
<reference evidence="2 3" key="1">
    <citation type="submission" date="2014-04" db="EMBL/GenBank/DDBJ databases">
        <authorList>
            <consortium name="DOE Joint Genome Institute"/>
            <person name="Kuo A."/>
            <person name="Kohler A."/>
            <person name="Costa M.D."/>
            <person name="Nagy L.G."/>
            <person name="Floudas D."/>
            <person name="Copeland A."/>
            <person name="Barry K.W."/>
            <person name="Cichocki N."/>
            <person name="Veneault-Fourrey C."/>
            <person name="LaButti K."/>
            <person name="Lindquist E.A."/>
            <person name="Lipzen A."/>
            <person name="Lundell T."/>
            <person name="Morin E."/>
            <person name="Murat C."/>
            <person name="Sun H."/>
            <person name="Tunlid A."/>
            <person name="Henrissat B."/>
            <person name="Grigoriev I.V."/>
            <person name="Hibbett D.S."/>
            <person name="Martin F."/>
            <person name="Nordberg H.P."/>
            <person name="Cantor M.N."/>
            <person name="Hua S.X."/>
        </authorList>
    </citation>
    <scope>NUCLEOTIDE SEQUENCE [LARGE SCALE GENOMIC DNA]</scope>
    <source>
        <strain evidence="2 3">Marx 270</strain>
    </source>
</reference>
<sequence length="181" mass="20353">MSTTRLSSPRRWTCRGANNGGRLVAPRTSPPSQRTGILPARSQRCIARHRRHDSGEITRIVITTFYRANKLGTADSVMTFKVLCALNCFQRCPVANHALIQRTLMFASLLPLGTSHTPGTPPWHRCPIQIISALLADSLGCRKYWLTRSYLLWSSGLMSFRLSRAERFSHRATTQLTKSVD</sequence>
<gene>
    <name evidence="2" type="ORF">M404DRAFT_333960</name>
</gene>
<feature type="region of interest" description="Disordered" evidence="1">
    <location>
        <begin position="17"/>
        <end position="36"/>
    </location>
</feature>
<dbReference type="HOGENOM" id="CLU_1489575_0_0_1"/>
<evidence type="ECO:0000313" key="3">
    <source>
        <dbReference type="Proteomes" id="UP000054217"/>
    </source>
</evidence>
<name>A0A0C3JBI3_PISTI</name>
<proteinExistence type="predicted"/>
<evidence type="ECO:0000313" key="2">
    <source>
        <dbReference type="EMBL" id="KIN95041.1"/>
    </source>
</evidence>
<protein>
    <submittedName>
        <fullName evidence="2">Uncharacterized protein</fullName>
    </submittedName>
</protein>
<dbReference type="AlphaFoldDB" id="A0A0C3JBI3"/>
<dbReference type="Proteomes" id="UP000054217">
    <property type="component" value="Unassembled WGS sequence"/>
</dbReference>
<accession>A0A0C3JBI3</accession>
<dbReference type="EMBL" id="KN832078">
    <property type="protein sequence ID" value="KIN95041.1"/>
    <property type="molecule type" value="Genomic_DNA"/>
</dbReference>
<keyword evidence="3" id="KW-1185">Reference proteome</keyword>
<reference evidence="3" key="2">
    <citation type="submission" date="2015-01" db="EMBL/GenBank/DDBJ databases">
        <title>Evolutionary Origins and Diversification of the Mycorrhizal Mutualists.</title>
        <authorList>
            <consortium name="DOE Joint Genome Institute"/>
            <consortium name="Mycorrhizal Genomics Consortium"/>
            <person name="Kohler A."/>
            <person name="Kuo A."/>
            <person name="Nagy L.G."/>
            <person name="Floudas D."/>
            <person name="Copeland A."/>
            <person name="Barry K.W."/>
            <person name="Cichocki N."/>
            <person name="Veneault-Fourrey C."/>
            <person name="LaButti K."/>
            <person name="Lindquist E.A."/>
            <person name="Lipzen A."/>
            <person name="Lundell T."/>
            <person name="Morin E."/>
            <person name="Murat C."/>
            <person name="Riley R."/>
            <person name="Ohm R."/>
            <person name="Sun H."/>
            <person name="Tunlid A."/>
            <person name="Henrissat B."/>
            <person name="Grigoriev I.V."/>
            <person name="Hibbett D.S."/>
            <person name="Martin F."/>
        </authorList>
    </citation>
    <scope>NUCLEOTIDE SEQUENCE [LARGE SCALE GENOMIC DNA]</scope>
    <source>
        <strain evidence="3">Marx 270</strain>
    </source>
</reference>